<dbReference type="RefSeq" id="WP_226029345.1">
    <property type="nucleotide sequence ID" value="NZ_BAABIV010000032.1"/>
</dbReference>
<proteinExistence type="predicted"/>
<evidence type="ECO:0000313" key="2">
    <source>
        <dbReference type="EMBL" id="GAA5008675.1"/>
    </source>
</evidence>
<comment type="caution">
    <text evidence="2">The sequence shown here is derived from an EMBL/GenBank/DDBJ whole genome shotgun (WGS) entry which is preliminary data.</text>
</comment>
<accession>A0ABP9IUF1</accession>
<sequence>MTRTSAGAHGHAPAPPPPPAPTRAAPRLPGIRVMAHPRRRDQAQALLARLDGDDRALVLDPDPEGPPTPLRTAAAAWAGPYGEARHRLVLQDDVVPARGFLDLVAEAVRSRPDDPIAFYSNWNHWNGSAVRLAALSGAGWARAIPDEYAPSLAVVLPRALAADFADYARRLLAHGTPPDDEALSAFLRERGRALFIAVPNLVEHGDGDSLVGNDVQGPRFSPCFADDTAGGRTGPATLGALDFYPHFFKGHVYGIVPAGPDGRRTKVYWDEAVRATGVDPAPVREAARREPTPAALLRDLAGAGLHIHHATAAWTAAVLYGITLARLPAPTGAPSPGPDPAVRARAVETIPLGGLAQVVGLPLLHRIMDPLRRLTEAGLRTGTELAAATPRPGIPRDDTP</sequence>
<dbReference type="Proteomes" id="UP001500610">
    <property type="component" value="Unassembled WGS sequence"/>
</dbReference>
<reference evidence="3" key="1">
    <citation type="journal article" date="2019" name="Int. J. Syst. Evol. Microbiol.">
        <title>The Global Catalogue of Microorganisms (GCM) 10K type strain sequencing project: providing services to taxonomists for standard genome sequencing and annotation.</title>
        <authorList>
            <consortium name="The Broad Institute Genomics Platform"/>
            <consortium name="The Broad Institute Genome Sequencing Center for Infectious Disease"/>
            <person name="Wu L."/>
            <person name="Ma J."/>
        </authorList>
    </citation>
    <scope>NUCLEOTIDE SEQUENCE [LARGE SCALE GENOMIC DNA]</scope>
    <source>
        <strain evidence="3">JCM 17657</strain>
    </source>
</reference>
<evidence type="ECO:0000256" key="1">
    <source>
        <dbReference type="SAM" id="MobiDB-lite"/>
    </source>
</evidence>
<keyword evidence="3" id="KW-1185">Reference proteome</keyword>
<protein>
    <submittedName>
        <fullName evidence="2">Uncharacterized protein</fullName>
    </submittedName>
</protein>
<organism evidence="2 3">
    <name type="scientific">Streptomyces hyderabadensis</name>
    <dbReference type="NCBI Taxonomy" id="598549"/>
    <lineage>
        <taxon>Bacteria</taxon>
        <taxon>Bacillati</taxon>
        <taxon>Actinomycetota</taxon>
        <taxon>Actinomycetes</taxon>
        <taxon>Kitasatosporales</taxon>
        <taxon>Streptomycetaceae</taxon>
        <taxon>Streptomyces</taxon>
    </lineage>
</organism>
<feature type="compositionally biased region" description="Low complexity" evidence="1">
    <location>
        <begin position="1"/>
        <end position="12"/>
    </location>
</feature>
<evidence type="ECO:0000313" key="3">
    <source>
        <dbReference type="Proteomes" id="UP001500610"/>
    </source>
</evidence>
<gene>
    <name evidence="2" type="ORF">GCM10023257_63960</name>
</gene>
<dbReference type="EMBL" id="BAABIV010000032">
    <property type="protein sequence ID" value="GAA5008675.1"/>
    <property type="molecule type" value="Genomic_DNA"/>
</dbReference>
<name>A0ABP9IUF1_9ACTN</name>
<feature type="region of interest" description="Disordered" evidence="1">
    <location>
        <begin position="1"/>
        <end position="30"/>
    </location>
</feature>